<proteinExistence type="predicted"/>
<gene>
    <name evidence="2" type="ORF">mPipKuh1_013211</name>
</gene>
<feature type="compositionally biased region" description="Polar residues" evidence="1">
    <location>
        <begin position="211"/>
        <end position="226"/>
    </location>
</feature>
<comment type="caution">
    <text evidence="2">The sequence shown here is derived from an EMBL/GenBank/DDBJ whole genome shotgun (WGS) entry which is preliminary data.</text>
</comment>
<evidence type="ECO:0000313" key="2">
    <source>
        <dbReference type="EMBL" id="KAF6338352.1"/>
    </source>
</evidence>
<feature type="compositionally biased region" description="Basic residues" evidence="1">
    <location>
        <begin position="201"/>
        <end position="210"/>
    </location>
</feature>
<name>A0A7J7WLV2_PIPKU</name>
<feature type="compositionally biased region" description="Polar residues" evidence="1">
    <location>
        <begin position="28"/>
        <end position="37"/>
    </location>
</feature>
<accession>A0A7J7WLV2</accession>
<feature type="region of interest" description="Disordered" evidence="1">
    <location>
        <begin position="182"/>
        <end position="226"/>
    </location>
</feature>
<reference evidence="2 3" key="1">
    <citation type="journal article" date="2020" name="Nature">
        <title>Six reference-quality genomes reveal evolution of bat adaptations.</title>
        <authorList>
            <person name="Jebb D."/>
            <person name="Huang Z."/>
            <person name="Pippel M."/>
            <person name="Hughes G.M."/>
            <person name="Lavrichenko K."/>
            <person name="Devanna P."/>
            <person name="Winkler S."/>
            <person name="Jermiin L.S."/>
            <person name="Skirmuntt E.C."/>
            <person name="Katzourakis A."/>
            <person name="Burkitt-Gray L."/>
            <person name="Ray D.A."/>
            <person name="Sullivan K.A.M."/>
            <person name="Roscito J.G."/>
            <person name="Kirilenko B.M."/>
            <person name="Davalos L.M."/>
            <person name="Corthals A.P."/>
            <person name="Power M.L."/>
            <person name="Jones G."/>
            <person name="Ransome R.D."/>
            <person name="Dechmann D.K.N."/>
            <person name="Locatelli A.G."/>
            <person name="Puechmaille S.J."/>
            <person name="Fedrigo O."/>
            <person name="Jarvis E.D."/>
            <person name="Hiller M."/>
            <person name="Vernes S.C."/>
            <person name="Myers E.W."/>
            <person name="Teeling E.C."/>
        </authorList>
    </citation>
    <scope>NUCLEOTIDE SEQUENCE [LARGE SCALE GENOMIC DNA]</scope>
    <source>
        <strain evidence="2">MPipKuh1</strain>
        <tissue evidence="2">Flight muscle</tissue>
    </source>
</reference>
<organism evidence="2 3">
    <name type="scientific">Pipistrellus kuhlii</name>
    <name type="common">Kuhl's pipistrelle</name>
    <dbReference type="NCBI Taxonomy" id="59472"/>
    <lineage>
        <taxon>Eukaryota</taxon>
        <taxon>Metazoa</taxon>
        <taxon>Chordata</taxon>
        <taxon>Craniata</taxon>
        <taxon>Vertebrata</taxon>
        <taxon>Euteleostomi</taxon>
        <taxon>Mammalia</taxon>
        <taxon>Eutheria</taxon>
        <taxon>Laurasiatheria</taxon>
        <taxon>Chiroptera</taxon>
        <taxon>Yangochiroptera</taxon>
        <taxon>Vespertilionidae</taxon>
        <taxon>Pipistrellus</taxon>
    </lineage>
</organism>
<dbReference type="EMBL" id="JACAGB010000010">
    <property type="protein sequence ID" value="KAF6338352.1"/>
    <property type="molecule type" value="Genomic_DNA"/>
</dbReference>
<dbReference type="Proteomes" id="UP000558488">
    <property type="component" value="Unassembled WGS sequence"/>
</dbReference>
<feature type="compositionally biased region" description="Basic and acidic residues" evidence="1">
    <location>
        <begin position="38"/>
        <end position="48"/>
    </location>
</feature>
<feature type="compositionally biased region" description="Basic residues" evidence="1">
    <location>
        <begin position="1"/>
        <end position="13"/>
    </location>
</feature>
<feature type="compositionally biased region" description="Basic residues" evidence="1">
    <location>
        <begin position="54"/>
        <end position="71"/>
    </location>
</feature>
<sequence length="226" mass="27198">MKKNSLLLKRKRRPLETKSHLLKRENQPLRTKSQPLETKSHLLKRENQPLKGKNLLKKKNQPLRTKSHLQKKNQPLRTKSHLQKKNQPLRTKSHLQKKNQPLRTKSHLLKTKSFLREQKHQLSRRKRNRLCLKLKNKLLKKSLKTEWLLRQCQESSHPPCRWRVYLLGHFRHYLRGATGQLKESKTSHRKSMQRSLIRWNPGKKKQKRKMTNQTPQVLNSQKAHKV</sequence>
<keyword evidence="3" id="KW-1185">Reference proteome</keyword>
<protein>
    <submittedName>
        <fullName evidence="2">Piccolo presynaptic cytomatrix protein</fullName>
    </submittedName>
</protein>
<dbReference type="AlphaFoldDB" id="A0A7J7WLV2"/>
<feature type="region of interest" description="Disordered" evidence="1">
    <location>
        <begin position="1"/>
        <end position="100"/>
    </location>
</feature>
<feature type="compositionally biased region" description="Basic and acidic residues" evidence="1">
    <location>
        <begin position="14"/>
        <end position="27"/>
    </location>
</feature>
<evidence type="ECO:0000313" key="3">
    <source>
        <dbReference type="Proteomes" id="UP000558488"/>
    </source>
</evidence>
<evidence type="ECO:0000256" key="1">
    <source>
        <dbReference type="SAM" id="MobiDB-lite"/>
    </source>
</evidence>